<dbReference type="PANTHER" id="PTHR13430">
    <property type="match status" value="1"/>
</dbReference>
<evidence type="ECO:0000313" key="3">
    <source>
        <dbReference type="EMBL" id="KAI7738628.1"/>
    </source>
</evidence>
<keyword evidence="1" id="KW-0072">Autophagy</keyword>
<proteinExistence type="predicted"/>
<dbReference type="GO" id="GO:0034727">
    <property type="term" value="P:piecemeal microautophagy of the nucleus"/>
    <property type="evidence" value="ECO:0007669"/>
    <property type="project" value="TreeGrafter"/>
</dbReference>
<feature type="domain" description="Autophagy-related protein 13 N-terminal" evidence="2">
    <location>
        <begin position="3"/>
        <end position="145"/>
    </location>
</feature>
<protein>
    <recommendedName>
        <fullName evidence="2">Autophagy-related protein 13 N-terminal domain-containing protein</fullName>
    </recommendedName>
</protein>
<gene>
    <name evidence="3" type="ORF">M8C21_017671</name>
</gene>
<accession>A0AAD5GFY5</accession>
<dbReference type="GO" id="GO:0000423">
    <property type="term" value="P:mitophagy"/>
    <property type="evidence" value="ECO:0007669"/>
    <property type="project" value="TreeGrafter"/>
</dbReference>
<dbReference type="GO" id="GO:0000407">
    <property type="term" value="C:phagophore assembly site"/>
    <property type="evidence" value="ECO:0007669"/>
    <property type="project" value="TreeGrafter"/>
</dbReference>
<sequence>MRPRDKWFNLALRDCPAALENIDFWRQSNLEPMVVDVVLVQRERDWLIGILREVLLKRCLKGTYRRFPVVWRSDSDEFGCDGYSVKIIERWVVQYDSKKGGKEGSLGNKGPNSTTSHALYKKPILLLRSLYVTVRLLPAYKIFLVFAEQRFAVVRAPLFTPQRRKVEKQSESRTVQLEPCSDTNCCFIVCNPLIKMDFKLRPVSKIVEGPVSKSERGCEFRVTCSSEKLQGYGVYAEDGDEAGSLKLQRLAAQAKSFRPVGDDDDFRRGLAISY</sequence>
<reference evidence="3" key="1">
    <citation type="submission" date="2022-06" db="EMBL/GenBank/DDBJ databases">
        <title>Uncovering the hologenomic basis of an extraordinary plant invasion.</title>
        <authorList>
            <person name="Bieker V.C."/>
            <person name="Martin M.D."/>
            <person name="Gilbert T."/>
            <person name="Hodgins K."/>
            <person name="Battlay P."/>
            <person name="Petersen B."/>
            <person name="Wilson J."/>
        </authorList>
    </citation>
    <scope>NUCLEOTIDE SEQUENCE</scope>
    <source>
        <strain evidence="3">AA19_3_7</strain>
        <tissue evidence="3">Leaf</tissue>
    </source>
</reference>
<dbReference type="GO" id="GO:1990316">
    <property type="term" value="C:Atg1/ULK1 kinase complex"/>
    <property type="evidence" value="ECO:0007669"/>
    <property type="project" value="InterPro"/>
</dbReference>
<dbReference type="PANTHER" id="PTHR13430:SF15">
    <property type="entry name" value="AUTOPHAGY-RELATED PROTEIN 13B"/>
    <property type="match status" value="1"/>
</dbReference>
<dbReference type="Pfam" id="PF10033">
    <property type="entry name" value="ATG13"/>
    <property type="match status" value="1"/>
</dbReference>
<evidence type="ECO:0000259" key="2">
    <source>
        <dbReference type="Pfam" id="PF10033"/>
    </source>
</evidence>
<dbReference type="GO" id="GO:0005829">
    <property type="term" value="C:cytosol"/>
    <property type="evidence" value="ECO:0007669"/>
    <property type="project" value="TreeGrafter"/>
</dbReference>
<dbReference type="GO" id="GO:0034497">
    <property type="term" value="P:protein localization to phagophore assembly site"/>
    <property type="evidence" value="ECO:0007669"/>
    <property type="project" value="TreeGrafter"/>
</dbReference>
<comment type="caution">
    <text evidence="3">The sequence shown here is derived from an EMBL/GenBank/DDBJ whole genome shotgun (WGS) entry which is preliminary data.</text>
</comment>
<evidence type="ECO:0000256" key="1">
    <source>
        <dbReference type="ARBA" id="ARBA00023006"/>
    </source>
</evidence>
<name>A0AAD5GFY5_AMBAR</name>
<dbReference type="InterPro" id="IPR036570">
    <property type="entry name" value="HORMA_dom_sf"/>
</dbReference>
<dbReference type="Gene3D" id="3.30.900.10">
    <property type="entry name" value="HORMA domain"/>
    <property type="match status" value="1"/>
</dbReference>
<dbReference type="InterPro" id="IPR040182">
    <property type="entry name" value="ATG13"/>
</dbReference>
<dbReference type="AlphaFoldDB" id="A0AAD5GFY5"/>
<evidence type="ECO:0000313" key="4">
    <source>
        <dbReference type="Proteomes" id="UP001206925"/>
    </source>
</evidence>
<dbReference type="InterPro" id="IPR018731">
    <property type="entry name" value="Atg13_N"/>
</dbReference>
<organism evidence="3 4">
    <name type="scientific">Ambrosia artemisiifolia</name>
    <name type="common">Common ragweed</name>
    <dbReference type="NCBI Taxonomy" id="4212"/>
    <lineage>
        <taxon>Eukaryota</taxon>
        <taxon>Viridiplantae</taxon>
        <taxon>Streptophyta</taxon>
        <taxon>Embryophyta</taxon>
        <taxon>Tracheophyta</taxon>
        <taxon>Spermatophyta</taxon>
        <taxon>Magnoliopsida</taxon>
        <taxon>eudicotyledons</taxon>
        <taxon>Gunneridae</taxon>
        <taxon>Pentapetalae</taxon>
        <taxon>asterids</taxon>
        <taxon>campanulids</taxon>
        <taxon>Asterales</taxon>
        <taxon>Asteraceae</taxon>
        <taxon>Asteroideae</taxon>
        <taxon>Heliantheae alliance</taxon>
        <taxon>Heliantheae</taxon>
        <taxon>Ambrosia</taxon>
    </lineage>
</organism>
<dbReference type="Proteomes" id="UP001206925">
    <property type="component" value="Unassembled WGS sequence"/>
</dbReference>
<keyword evidence="4" id="KW-1185">Reference proteome</keyword>
<dbReference type="EMBL" id="JAMZMK010008772">
    <property type="protein sequence ID" value="KAI7738628.1"/>
    <property type="molecule type" value="Genomic_DNA"/>
</dbReference>